<comment type="caution">
    <text evidence="1">The sequence shown here is derived from an EMBL/GenBank/DDBJ whole genome shotgun (WGS) entry which is preliminary data.</text>
</comment>
<evidence type="ECO:0000313" key="1">
    <source>
        <dbReference type="EMBL" id="PVY38648.1"/>
    </source>
</evidence>
<sequence length="128" mass="13955">MAEKTAAKQFGKHRHWFHAGLAVLLLVLQLFCCDPGHDAESAAETGIQAAAECAGGPHGQHGRPGCRLYGAIRRAMAVFGLSCDSWILPQQPQLLFADKAKCRPACLPRCAYLPDRSGLFLLNRIIRC</sequence>
<dbReference type="AlphaFoldDB" id="A0A2U1AQJ4"/>
<reference evidence="1 2" key="1">
    <citation type="submission" date="2018-04" db="EMBL/GenBank/DDBJ databases">
        <title>Genomic Encyclopedia of Type Strains, Phase IV (KMG-IV): sequencing the most valuable type-strain genomes for metagenomic binning, comparative biology and taxonomic classification.</title>
        <authorList>
            <person name="Goeker M."/>
        </authorList>
    </citation>
    <scope>NUCLEOTIDE SEQUENCE [LARGE SCALE GENOMIC DNA]</scope>
    <source>
        <strain evidence="1 2">DSM 14823</strain>
    </source>
</reference>
<gene>
    <name evidence="1" type="ORF">C8D82_12574</name>
</gene>
<dbReference type="Proteomes" id="UP000245959">
    <property type="component" value="Unassembled WGS sequence"/>
</dbReference>
<dbReference type="EMBL" id="QEKH01000025">
    <property type="protein sequence ID" value="PVY38648.1"/>
    <property type="molecule type" value="Genomic_DNA"/>
</dbReference>
<name>A0A2U1AQJ4_9BACT</name>
<dbReference type="RefSeq" id="WP_116885012.1">
    <property type="nucleotide sequence ID" value="NZ_QEKH01000025.1"/>
</dbReference>
<accession>A0A2U1AQJ4</accession>
<dbReference type="GeneID" id="78296301"/>
<keyword evidence="2" id="KW-1185">Reference proteome</keyword>
<organism evidence="1 2">
    <name type="scientific">Victivallis vadensis</name>
    <dbReference type="NCBI Taxonomy" id="172901"/>
    <lineage>
        <taxon>Bacteria</taxon>
        <taxon>Pseudomonadati</taxon>
        <taxon>Lentisphaerota</taxon>
        <taxon>Lentisphaeria</taxon>
        <taxon>Victivallales</taxon>
        <taxon>Victivallaceae</taxon>
        <taxon>Victivallis</taxon>
    </lineage>
</organism>
<protein>
    <submittedName>
        <fullName evidence="1">Uncharacterized protein</fullName>
    </submittedName>
</protein>
<proteinExistence type="predicted"/>
<evidence type="ECO:0000313" key="2">
    <source>
        <dbReference type="Proteomes" id="UP000245959"/>
    </source>
</evidence>